<evidence type="ECO:0000256" key="2">
    <source>
        <dbReference type="ARBA" id="ARBA00004496"/>
    </source>
</evidence>
<evidence type="ECO:0000256" key="6">
    <source>
        <dbReference type="ARBA" id="ARBA00022490"/>
    </source>
</evidence>
<evidence type="ECO:0000313" key="20">
    <source>
        <dbReference type="Proteomes" id="UP000254720"/>
    </source>
</evidence>
<name>A0A370GM42_9COXI</name>
<dbReference type="GO" id="GO:0006183">
    <property type="term" value="P:GTP biosynthetic process"/>
    <property type="evidence" value="ECO:0007669"/>
    <property type="project" value="UniProtKB-UniRule"/>
</dbReference>
<evidence type="ECO:0000256" key="4">
    <source>
        <dbReference type="ARBA" id="ARBA00012966"/>
    </source>
</evidence>
<dbReference type="NCBIfam" id="NF001908">
    <property type="entry name" value="PRK00668.1"/>
    <property type="match status" value="1"/>
</dbReference>
<comment type="caution">
    <text evidence="19">The sequence shown here is derived from an EMBL/GenBank/DDBJ whole genome shotgun (WGS) entry which is preliminary data.</text>
</comment>
<dbReference type="CDD" id="cd04413">
    <property type="entry name" value="NDPk_I"/>
    <property type="match status" value="1"/>
</dbReference>
<evidence type="ECO:0000256" key="10">
    <source>
        <dbReference type="ARBA" id="ARBA00022741"/>
    </source>
</evidence>
<dbReference type="EC" id="2.7.4.6" evidence="4 15"/>
<keyword evidence="13 15" id="KW-0460">Magnesium</keyword>
<evidence type="ECO:0000256" key="9">
    <source>
        <dbReference type="ARBA" id="ARBA00022723"/>
    </source>
</evidence>
<evidence type="ECO:0000256" key="13">
    <source>
        <dbReference type="ARBA" id="ARBA00022842"/>
    </source>
</evidence>
<evidence type="ECO:0000256" key="15">
    <source>
        <dbReference type="HAMAP-Rule" id="MF_00451"/>
    </source>
</evidence>
<dbReference type="GO" id="GO:0006228">
    <property type="term" value="P:UTP biosynthetic process"/>
    <property type="evidence" value="ECO:0007669"/>
    <property type="project" value="UniProtKB-UniRule"/>
</dbReference>
<evidence type="ECO:0000256" key="12">
    <source>
        <dbReference type="ARBA" id="ARBA00022840"/>
    </source>
</evidence>
<dbReference type="HAMAP" id="MF_00451">
    <property type="entry name" value="NDP_kinase"/>
    <property type="match status" value="1"/>
</dbReference>
<feature type="binding site" evidence="15 16">
    <location>
        <position position="93"/>
    </location>
    <ligand>
        <name>ATP</name>
        <dbReference type="ChEBI" id="CHEBI:30616"/>
    </ligand>
</feature>
<feature type="binding site" evidence="15 16">
    <location>
        <position position="11"/>
    </location>
    <ligand>
        <name>ATP</name>
        <dbReference type="ChEBI" id="CHEBI:30616"/>
    </ligand>
</feature>
<keyword evidence="9 15" id="KW-0479">Metal-binding</keyword>
<evidence type="ECO:0000256" key="8">
    <source>
        <dbReference type="ARBA" id="ARBA00022679"/>
    </source>
</evidence>
<accession>A0A370GM42</accession>
<evidence type="ECO:0000256" key="17">
    <source>
        <dbReference type="RuleBase" id="RU004011"/>
    </source>
</evidence>
<dbReference type="GO" id="GO:0006241">
    <property type="term" value="P:CTP biosynthetic process"/>
    <property type="evidence" value="ECO:0007669"/>
    <property type="project" value="UniProtKB-UniRule"/>
</dbReference>
<feature type="domain" description="Nucleoside diphosphate kinase-like" evidence="18">
    <location>
        <begin position="3"/>
        <end position="140"/>
    </location>
</feature>
<dbReference type="GO" id="GO:0004550">
    <property type="term" value="F:nucleoside diphosphate kinase activity"/>
    <property type="evidence" value="ECO:0007669"/>
    <property type="project" value="UniProtKB-UniRule"/>
</dbReference>
<evidence type="ECO:0000256" key="14">
    <source>
        <dbReference type="ARBA" id="ARBA00023080"/>
    </source>
</evidence>
<keyword evidence="6 15" id="KW-0963">Cytoplasm</keyword>
<dbReference type="Proteomes" id="UP000254720">
    <property type="component" value="Unassembled WGS sequence"/>
</dbReference>
<keyword evidence="8 15" id="KW-0808">Transferase</keyword>
<feature type="binding site" evidence="15 16">
    <location>
        <position position="87"/>
    </location>
    <ligand>
        <name>ATP</name>
        <dbReference type="ChEBI" id="CHEBI:30616"/>
    </ligand>
</feature>
<comment type="cofactor">
    <cofactor evidence="1 15">
        <name>Mg(2+)</name>
        <dbReference type="ChEBI" id="CHEBI:18420"/>
    </cofactor>
</comment>
<keyword evidence="12 15" id="KW-0067">ATP-binding</keyword>
<reference evidence="19 20" key="1">
    <citation type="submission" date="2018-07" db="EMBL/GenBank/DDBJ databases">
        <title>Genomic Encyclopedia of Type Strains, Phase IV (KMG-IV): sequencing the most valuable type-strain genomes for metagenomic binning, comparative biology and taxonomic classification.</title>
        <authorList>
            <person name="Goeker M."/>
        </authorList>
    </citation>
    <scope>NUCLEOTIDE SEQUENCE [LARGE SCALE GENOMIC DNA]</scope>
    <source>
        <strain evidence="19 20">DSM 16500</strain>
    </source>
</reference>
<evidence type="ECO:0000259" key="18">
    <source>
        <dbReference type="SMART" id="SM00562"/>
    </source>
</evidence>
<dbReference type="InterPro" id="IPR036850">
    <property type="entry name" value="NDK-like_dom_sf"/>
</dbReference>
<feature type="active site" description="Pros-phosphohistidine intermediate" evidence="15 16">
    <location>
        <position position="117"/>
    </location>
</feature>
<dbReference type="RefSeq" id="WP_114834153.1">
    <property type="nucleotide sequence ID" value="NZ_LR699114.1"/>
</dbReference>
<dbReference type="AlphaFoldDB" id="A0A370GM42"/>
<dbReference type="SUPFAM" id="SSF54919">
    <property type="entry name" value="Nucleoside diphosphate kinase, NDK"/>
    <property type="match status" value="1"/>
</dbReference>
<dbReference type="InterPro" id="IPR001564">
    <property type="entry name" value="Nucleoside_diP_kinase"/>
</dbReference>
<feature type="binding site" evidence="15 16">
    <location>
        <position position="114"/>
    </location>
    <ligand>
        <name>ATP</name>
        <dbReference type="ChEBI" id="CHEBI:30616"/>
    </ligand>
</feature>
<dbReference type="GO" id="GO:0046872">
    <property type="term" value="F:metal ion binding"/>
    <property type="evidence" value="ECO:0007669"/>
    <property type="project" value="UniProtKB-KW"/>
</dbReference>
<dbReference type="InterPro" id="IPR034907">
    <property type="entry name" value="NDK-like_dom"/>
</dbReference>
<proteinExistence type="inferred from homology"/>
<keyword evidence="11 15" id="KW-0418">Kinase</keyword>
<comment type="subcellular location">
    <subcellularLocation>
        <location evidence="2 15">Cytoplasm</location>
    </subcellularLocation>
</comment>
<evidence type="ECO:0000313" key="19">
    <source>
        <dbReference type="EMBL" id="RDI44808.1"/>
    </source>
</evidence>
<keyword evidence="7 15" id="KW-0597">Phosphoprotein</keyword>
<dbReference type="PROSITE" id="PS51374">
    <property type="entry name" value="NDPK_LIKE"/>
    <property type="match status" value="1"/>
</dbReference>
<evidence type="ECO:0000256" key="5">
    <source>
        <dbReference type="ARBA" id="ARBA00017632"/>
    </source>
</evidence>
<feature type="binding site" evidence="15 16">
    <location>
        <position position="104"/>
    </location>
    <ligand>
        <name>ATP</name>
        <dbReference type="ChEBI" id="CHEBI:30616"/>
    </ligand>
</feature>
<dbReference type="PANTHER" id="PTHR11349">
    <property type="entry name" value="NUCLEOSIDE DIPHOSPHATE KINASE"/>
    <property type="match status" value="1"/>
</dbReference>
<dbReference type="SMART" id="SM00562">
    <property type="entry name" value="NDK"/>
    <property type="match status" value="1"/>
</dbReference>
<comment type="catalytic activity">
    <reaction evidence="15">
        <text>a ribonucleoside 5'-diphosphate + ATP = a ribonucleoside 5'-triphosphate + ADP</text>
        <dbReference type="Rhea" id="RHEA:18113"/>
        <dbReference type="ChEBI" id="CHEBI:30616"/>
        <dbReference type="ChEBI" id="CHEBI:57930"/>
        <dbReference type="ChEBI" id="CHEBI:61557"/>
        <dbReference type="ChEBI" id="CHEBI:456216"/>
        <dbReference type="EC" id="2.7.4.6"/>
    </reaction>
</comment>
<dbReference type="Gene3D" id="3.30.70.141">
    <property type="entry name" value="Nucleoside diphosphate kinase-like domain"/>
    <property type="match status" value="1"/>
</dbReference>
<comment type="subunit">
    <text evidence="15">Homotetramer.</text>
</comment>
<sequence length="148" mass="16133">MPNERTLSIIKPDAVAKNLIGEIISRFEKGGLRIAAAKMMHLSKTQAEQFYAVHKERPFFAALVNFMSSGPVLVQVLEGENAIALNRQIMGATNPKDAAPGTIRADFAESIDHNAVHGSDAADTAKQEIAFFFKPEEIFAHVPESELA</sequence>
<evidence type="ECO:0000256" key="3">
    <source>
        <dbReference type="ARBA" id="ARBA00008142"/>
    </source>
</evidence>
<keyword evidence="14 15" id="KW-0546">Nucleotide metabolism</keyword>
<protein>
    <recommendedName>
        <fullName evidence="5 15">Nucleoside diphosphate kinase</fullName>
        <shortName evidence="15">NDK</shortName>
        <shortName evidence="15">NDP kinase</shortName>
        <ecNumber evidence="4 15">2.7.4.6</ecNumber>
    </recommendedName>
    <alternativeName>
        <fullName evidence="15">Nucleoside-2-P kinase</fullName>
    </alternativeName>
</protein>
<dbReference type="FunFam" id="3.30.70.141:FF:000001">
    <property type="entry name" value="Nucleoside diphosphate kinase"/>
    <property type="match status" value="1"/>
</dbReference>
<comment type="similarity">
    <text evidence="3 15 16 17">Belongs to the NDK family.</text>
</comment>
<comment type="catalytic activity">
    <reaction evidence="15">
        <text>a 2'-deoxyribonucleoside 5'-diphosphate + ATP = a 2'-deoxyribonucleoside 5'-triphosphate + ADP</text>
        <dbReference type="Rhea" id="RHEA:44640"/>
        <dbReference type="ChEBI" id="CHEBI:30616"/>
        <dbReference type="ChEBI" id="CHEBI:61560"/>
        <dbReference type="ChEBI" id="CHEBI:73316"/>
        <dbReference type="ChEBI" id="CHEBI:456216"/>
        <dbReference type="EC" id="2.7.4.6"/>
    </reaction>
</comment>
<comment type="function">
    <text evidence="15">Major role in the synthesis of nucleoside triphosphates other than ATP. The ATP gamma phosphate is transferred to the NDP beta phosphate via a ping-pong mechanism, using a phosphorylated active-site intermediate.</text>
</comment>
<evidence type="ECO:0000256" key="16">
    <source>
        <dbReference type="PROSITE-ProRule" id="PRU00706"/>
    </source>
</evidence>
<dbReference type="OrthoDB" id="9801161at2"/>
<evidence type="ECO:0000256" key="1">
    <source>
        <dbReference type="ARBA" id="ARBA00001946"/>
    </source>
</evidence>
<keyword evidence="20" id="KW-1185">Reference proteome</keyword>
<gene>
    <name evidence="15" type="primary">ndk</name>
    <name evidence="19" type="ORF">C8D86_10861</name>
</gene>
<dbReference type="GO" id="GO:0005524">
    <property type="term" value="F:ATP binding"/>
    <property type="evidence" value="ECO:0007669"/>
    <property type="project" value="UniProtKB-UniRule"/>
</dbReference>
<evidence type="ECO:0000256" key="7">
    <source>
        <dbReference type="ARBA" id="ARBA00022553"/>
    </source>
</evidence>
<organism evidence="19 20">
    <name type="scientific">Aquicella lusitana</name>
    <dbReference type="NCBI Taxonomy" id="254246"/>
    <lineage>
        <taxon>Bacteria</taxon>
        <taxon>Pseudomonadati</taxon>
        <taxon>Pseudomonadota</taxon>
        <taxon>Gammaproteobacteria</taxon>
        <taxon>Legionellales</taxon>
        <taxon>Coxiellaceae</taxon>
        <taxon>Aquicella</taxon>
    </lineage>
</organism>
<dbReference type="PRINTS" id="PR01243">
    <property type="entry name" value="NUCDPKINASE"/>
</dbReference>
<feature type="binding site" evidence="15 16">
    <location>
        <position position="59"/>
    </location>
    <ligand>
        <name>ATP</name>
        <dbReference type="ChEBI" id="CHEBI:30616"/>
    </ligand>
</feature>
<dbReference type="GO" id="GO:0005737">
    <property type="term" value="C:cytoplasm"/>
    <property type="evidence" value="ECO:0007669"/>
    <property type="project" value="UniProtKB-SubCell"/>
</dbReference>
<dbReference type="Pfam" id="PF00334">
    <property type="entry name" value="NDK"/>
    <property type="match status" value="1"/>
</dbReference>
<evidence type="ECO:0000256" key="11">
    <source>
        <dbReference type="ARBA" id="ARBA00022777"/>
    </source>
</evidence>
<dbReference type="EMBL" id="QQAX01000008">
    <property type="protein sequence ID" value="RDI44808.1"/>
    <property type="molecule type" value="Genomic_DNA"/>
</dbReference>
<keyword evidence="10 15" id="KW-0547">Nucleotide-binding</keyword>